<gene>
    <name evidence="7" type="ORF">TGP89_217590</name>
</gene>
<keyword evidence="6" id="KW-0732">Signal</keyword>
<reference evidence="7 8" key="1">
    <citation type="submission" date="2014-03" db="EMBL/GenBank/DDBJ databases">
        <authorList>
            <person name="Sibley D."/>
            <person name="Venepally P."/>
            <person name="Karamycheva S."/>
            <person name="Hadjithomas M."/>
            <person name="Khan A."/>
            <person name="Brunk B."/>
            <person name="Roos D."/>
            <person name="Caler E."/>
            <person name="Lorenzi H."/>
        </authorList>
    </citation>
    <scope>NUCLEOTIDE SEQUENCE [LARGE SCALE GENOMIC DNA]</scope>
    <source>
        <strain evidence="8">p89</strain>
    </source>
</reference>
<comment type="similarity">
    <text evidence="1 4">Belongs to the bacterial ribosomal protein bL17 family.</text>
</comment>
<dbReference type="Gene3D" id="3.90.1030.10">
    <property type="entry name" value="Ribosomal protein L17"/>
    <property type="match status" value="1"/>
</dbReference>
<dbReference type="GO" id="GO:0006412">
    <property type="term" value="P:translation"/>
    <property type="evidence" value="ECO:0007669"/>
    <property type="project" value="InterPro"/>
</dbReference>
<dbReference type="NCBIfam" id="TIGR00059">
    <property type="entry name" value="L17"/>
    <property type="match status" value="1"/>
</dbReference>
<name>A0A086K088_TOXGO</name>
<dbReference type="VEuPathDB" id="ToxoDB:TGP89_217590"/>
<proteinExistence type="inferred from homology"/>
<keyword evidence="3 4" id="KW-0687">Ribonucleoprotein</keyword>
<evidence type="ECO:0000256" key="1">
    <source>
        <dbReference type="ARBA" id="ARBA00008777"/>
    </source>
</evidence>
<evidence type="ECO:0000256" key="5">
    <source>
        <dbReference type="SAM" id="MobiDB-lite"/>
    </source>
</evidence>
<dbReference type="Pfam" id="PF01196">
    <property type="entry name" value="Ribosomal_L17"/>
    <property type="match status" value="1"/>
</dbReference>
<dbReference type="AlphaFoldDB" id="A0A086K088"/>
<dbReference type="PANTHER" id="PTHR14413:SF16">
    <property type="entry name" value="LARGE RIBOSOMAL SUBUNIT PROTEIN BL17M"/>
    <property type="match status" value="1"/>
</dbReference>
<evidence type="ECO:0000256" key="3">
    <source>
        <dbReference type="ARBA" id="ARBA00023274"/>
    </source>
</evidence>
<dbReference type="PANTHER" id="PTHR14413">
    <property type="entry name" value="RIBOSOMAL PROTEIN L17"/>
    <property type="match status" value="1"/>
</dbReference>
<dbReference type="InterPro" id="IPR000456">
    <property type="entry name" value="Ribosomal_bL17"/>
</dbReference>
<evidence type="ECO:0000256" key="4">
    <source>
        <dbReference type="RuleBase" id="RU000660"/>
    </source>
</evidence>
<keyword evidence="2 4" id="KW-0689">Ribosomal protein</keyword>
<organism evidence="7 8">
    <name type="scientific">Toxoplasma gondii p89</name>
    <dbReference type="NCBI Taxonomy" id="943119"/>
    <lineage>
        <taxon>Eukaryota</taxon>
        <taxon>Sar</taxon>
        <taxon>Alveolata</taxon>
        <taxon>Apicomplexa</taxon>
        <taxon>Conoidasida</taxon>
        <taxon>Coccidia</taxon>
        <taxon>Eucoccidiorida</taxon>
        <taxon>Eimeriorina</taxon>
        <taxon>Sarcocystidae</taxon>
        <taxon>Toxoplasma</taxon>
    </lineage>
</organism>
<comment type="caution">
    <text evidence="7">The sequence shown here is derived from an EMBL/GenBank/DDBJ whole genome shotgun (WGS) entry which is preliminary data.</text>
</comment>
<dbReference type="GO" id="GO:0003735">
    <property type="term" value="F:structural constituent of ribosome"/>
    <property type="evidence" value="ECO:0007669"/>
    <property type="project" value="InterPro"/>
</dbReference>
<sequence length="552" mass="59919">MVLLVLAAATRRCVRSALQGKICFSSFFSRSLLLLQLLLCLAVPGVSGKRGTSPPHRLWTLSASFNSSFGSPVGRNFSEATWTPFAALADLRGRNDASCSGVAKLLSSCPRLGGDSLCYHSAPAADGALAEQVAGAGTSDRIFRSISQASTPARGPPAVFAFLDVLGRASRVPLSSFRDFRRGVSETRSASRVGVEDMRQSGIEAACAAFSAASKRRQDHRSALHSVGRREAELGGEDVGETSGGVVFLSSVFPASFSALTSTPVPLIGASFAQRTSLFRDVESEVPQSSRLAVEDSNVEKAALGAASSSATGRETFAKRGERGTAELERIHRRRERMWATAGQTPTASSAEAYGARPSADALRSAPASLRLRFFAGRISLASRRGLEARDPFDAQKEDACDASLQGGREARPSFPVSVHPGKQRLGLAGLEMHAHHNRKRNKLGRPYGHRRCLLRNLCTELLRRGELTTTLTRAKECRRATDKLIMLAKEPSLHTYRQALGYLYDKRLTRQLFLEAPQRFAFRPHGFCRVQKLPFCRQGDNAQMARIELLD</sequence>
<accession>A0A086K088</accession>
<evidence type="ECO:0000313" key="8">
    <source>
        <dbReference type="Proteomes" id="UP000028828"/>
    </source>
</evidence>
<evidence type="ECO:0000256" key="6">
    <source>
        <dbReference type="SAM" id="SignalP"/>
    </source>
</evidence>
<feature type="region of interest" description="Disordered" evidence="5">
    <location>
        <begin position="305"/>
        <end position="324"/>
    </location>
</feature>
<evidence type="ECO:0000256" key="2">
    <source>
        <dbReference type="ARBA" id="ARBA00022980"/>
    </source>
</evidence>
<dbReference type="Proteomes" id="UP000028828">
    <property type="component" value="Unassembled WGS sequence"/>
</dbReference>
<protein>
    <submittedName>
        <fullName evidence="7">Putative 50S ribosomal protein L17</fullName>
    </submittedName>
</protein>
<dbReference type="InterPro" id="IPR036373">
    <property type="entry name" value="Ribosomal_bL17_sf"/>
</dbReference>
<dbReference type="SUPFAM" id="SSF64263">
    <property type="entry name" value="Prokaryotic ribosomal protein L17"/>
    <property type="match status" value="1"/>
</dbReference>
<feature type="signal peptide" evidence="6">
    <location>
        <begin position="1"/>
        <end position="48"/>
    </location>
</feature>
<feature type="chain" id="PRO_5001808744" evidence="6">
    <location>
        <begin position="49"/>
        <end position="552"/>
    </location>
</feature>
<dbReference type="OrthoDB" id="333753at2759"/>
<dbReference type="EMBL" id="AEYI02001408">
    <property type="protein sequence ID" value="KFG37806.1"/>
    <property type="molecule type" value="Genomic_DNA"/>
</dbReference>
<evidence type="ECO:0000313" key="7">
    <source>
        <dbReference type="EMBL" id="KFG37806.1"/>
    </source>
</evidence>
<dbReference type="GO" id="GO:0022625">
    <property type="term" value="C:cytosolic large ribosomal subunit"/>
    <property type="evidence" value="ECO:0007669"/>
    <property type="project" value="TreeGrafter"/>
</dbReference>